<dbReference type="InterPro" id="IPR000866">
    <property type="entry name" value="AhpC/TSA"/>
</dbReference>
<organism evidence="13 14">
    <name type="scientific">Flavivirga rizhaonensis</name>
    <dbReference type="NCBI Taxonomy" id="2559571"/>
    <lineage>
        <taxon>Bacteria</taxon>
        <taxon>Pseudomonadati</taxon>
        <taxon>Bacteroidota</taxon>
        <taxon>Flavobacteriia</taxon>
        <taxon>Flavobacteriales</taxon>
        <taxon>Flavobacteriaceae</taxon>
        <taxon>Flavivirga</taxon>
    </lineage>
</organism>
<evidence type="ECO:0000256" key="5">
    <source>
        <dbReference type="ARBA" id="ARBA00023002"/>
    </source>
</evidence>
<comment type="function">
    <text evidence="1">Thiol-specific peroxidase that catalyzes the reduction of hydrogen peroxide and organic hydroperoxides to water and alcohols, respectively. Plays a role in cell protection against oxidative stress by detoxifying peroxides and as sensor of hydrogen peroxide-mediated signaling events.</text>
</comment>
<evidence type="ECO:0000256" key="7">
    <source>
        <dbReference type="ARBA" id="ARBA00023284"/>
    </source>
</evidence>
<evidence type="ECO:0000256" key="9">
    <source>
        <dbReference type="ARBA" id="ARBA00038489"/>
    </source>
</evidence>
<name>A0A4S1DTG6_9FLAO</name>
<dbReference type="OrthoDB" id="9809746at2"/>
<proteinExistence type="inferred from homology"/>
<dbReference type="Pfam" id="PF00578">
    <property type="entry name" value="AhpC-TSA"/>
    <property type="match status" value="1"/>
</dbReference>
<reference evidence="13 14" key="1">
    <citation type="submission" date="2019-04" db="EMBL/GenBank/DDBJ databases">
        <authorList>
            <person name="Liu A."/>
        </authorList>
    </citation>
    <scope>NUCLEOTIDE SEQUENCE [LARGE SCALE GENOMIC DNA]</scope>
    <source>
        <strain evidence="13 14">RZ03</strain>
    </source>
</reference>
<evidence type="ECO:0000256" key="1">
    <source>
        <dbReference type="ARBA" id="ARBA00003330"/>
    </source>
</evidence>
<evidence type="ECO:0000256" key="3">
    <source>
        <dbReference type="ARBA" id="ARBA00022559"/>
    </source>
</evidence>
<keyword evidence="6" id="KW-1015">Disulfide bond</keyword>
<evidence type="ECO:0000313" key="13">
    <source>
        <dbReference type="EMBL" id="TGV01316.1"/>
    </source>
</evidence>
<sequence>MTLKEQLSHISETGFSRMPKHIAQVLLDGVEEIASSDLKDKALKVGEKVTNAEFVDIFGTTRKLSEFMEQEYLVLNFYRGGWCPYCNMELRRYEMLKEEFERHGANIVAISAEKPNISAQTSDKNTLSFPLLSDNNATFMKSLGIVFTLNNDLKREYANFGIDLTQIHGNLNFELPVPGVYIINKDFEIVYVHLDENYMTRPEPSEILDTLTSKIMQKNTTLI</sequence>
<dbReference type="GO" id="GO:0008379">
    <property type="term" value="F:thioredoxin peroxidase activity"/>
    <property type="evidence" value="ECO:0007669"/>
    <property type="project" value="TreeGrafter"/>
</dbReference>
<dbReference type="InterPro" id="IPR036249">
    <property type="entry name" value="Thioredoxin-like_sf"/>
</dbReference>
<dbReference type="InterPro" id="IPR050924">
    <property type="entry name" value="Peroxiredoxin_BCP/PrxQ"/>
</dbReference>
<evidence type="ECO:0000256" key="4">
    <source>
        <dbReference type="ARBA" id="ARBA00022862"/>
    </source>
</evidence>
<dbReference type="GO" id="GO:0005737">
    <property type="term" value="C:cytoplasm"/>
    <property type="evidence" value="ECO:0007669"/>
    <property type="project" value="TreeGrafter"/>
</dbReference>
<evidence type="ECO:0000259" key="12">
    <source>
        <dbReference type="PROSITE" id="PS51352"/>
    </source>
</evidence>
<dbReference type="Proteomes" id="UP000307602">
    <property type="component" value="Unassembled WGS sequence"/>
</dbReference>
<keyword evidence="14" id="KW-1185">Reference proteome</keyword>
<evidence type="ECO:0000256" key="8">
    <source>
        <dbReference type="ARBA" id="ARBA00032824"/>
    </source>
</evidence>
<dbReference type="PANTHER" id="PTHR42801:SF7">
    <property type="entry name" value="SLL1159 PROTEIN"/>
    <property type="match status" value="1"/>
</dbReference>
<dbReference type="GO" id="GO:0045454">
    <property type="term" value="P:cell redox homeostasis"/>
    <property type="evidence" value="ECO:0007669"/>
    <property type="project" value="TreeGrafter"/>
</dbReference>
<dbReference type="SUPFAM" id="SSF52833">
    <property type="entry name" value="Thioredoxin-like"/>
    <property type="match status" value="1"/>
</dbReference>
<comment type="similarity">
    <text evidence="9">Belongs to the peroxiredoxin family. BCP/PrxQ subfamily.</text>
</comment>
<dbReference type="EC" id="1.11.1.24" evidence="2"/>
<comment type="caution">
    <text evidence="13">The sequence shown here is derived from an EMBL/GenBank/DDBJ whole genome shotgun (WGS) entry which is preliminary data.</text>
</comment>
<comment type="catalytic activity">
    <reaction evidence="11">
        <text>a hydroperoxide + [thioredoxin]-dithiol = an alcohol + [thioredoxin]-disulfide + H2O</text>
        <dbReference type="Rhea" id="RHEA:62620"/>
        <dbReference type="Rhea" id="RHEA-COMP:10698"/>
        <dbReference type="Rhea" id="RHEA-COMP:10700"/>
        <dbReference type="ChEBI" id="CHEBI:15377"/>
        <dbReference type="ChEBI" id="CHEBI:29950"/>
        <dbReference type="ChEBI" id="CHEBI:30879"/>
        <dbReference type="ChEBI" id="CHEBI:35924"/>
        <dbReference type="ChEBI" id="CHEBI:50058"/>
        <dbReference type="EC" id="1.11.1.24"/>
    </reaction>
</comment>
<dbReference type="RefSeq" id="WP_135878233.1">
    <property type="nucleotide sequence ID" value="NZ_SRSO01000025.1"/>
</dbReference>
<evidence type="ECO:0000313" key="14">
    <source>
        <dbReference type="Proteomes" id="UP000307602"/>
    </source>
</evidence>
<feature type="domain" description="Thioredoxin" evidence="12">
    <location>
        <begin position="43"/>
        <end position="216"/>
    </location>
</feature>
<dbReference type="GO" id="GO:0034599">
    <property type="term" value="P:cellular response to oxidative stress"/>
    <property type="evidence" value="ECO:0007669"/>
    <property type="project" value="TreeGrafter"/>
</dbReference>
<evidence type="ECO:0000256" key="2">
    <source>
        <dbReference type="ARBA" id="ARBA00013017"/>
    </source>
</evidence>
<dbReference type="PANTHER" id="PTHR42801">
    <property type="entry name" value="THIOREDOXIN-DEPENDENT PEROXIDE REDUCTASE"/>
    <property type="match status" value="1"/>
</dbReference>
<keyword evidence="7" id="KW-0676">Redox-active center</keyword>
<keyword evidence="4" id="KW-0049">Antioxidant</keyword>
<evidence type="ECO:0000256" key="6">
    <source>
        <dbReference type="ARBA" id="ARBA00023157"/>
    </source>
</evidence>
<dbReference type="CDD" id="cd02970">
    <property type="entry name" value="PRX_like2"/>
    <property type="match status" value="1"/>
</dbReference>
<keyword evidence="5" id="KW-0560">Oxidoreductase</keyword>
<dbReference type="AlphaFoldDB" id="A0A4S1DTG6"/>
<dbReference type="PROSITE" id="PS51352">
    <property type="entry name" value="THIOREDOXIN_2"/>
    <property type="match status" value="1"/>
</dbReference>
<keyword evidence="3" id="KW-0575">Peroxidase</keyword>
<accession>A0A4S1DTG6</accession>
<dbReference type="Gene3D" id="3.40.30.10">
    <property type="entry name" value="Glutaredoxin"/>
    <property type="match status" value="1"/>
</dbReference>
<evidence type="ECO:0000256" key="11">
    <source>
        <dbReference type="ARBA" id="ARBA00049091"/>
    </source>
</evidence>
<dbReference type="InterPro" id="IPR013766">
    <property type="entry name" value="Thioredoxin_domain"/>
</dbReference>
<dbReference type="EMBL" id="SRSO01000025">
    <property type="protein sequence ID" value="TGV01316.1"/>
    <property type="molecule type" value="Genomic_DNA"/>
</dbReference>
<gene>
    <name evidence="13" type="ORF">EM932_16120</name>
</gene>
<evidence type="ECO:0000256" key="10">
    <source>
        <dbReference type="ARBA" id="ARBA00042639"/>
    </source>
</evidence>
<protein>
    <recommendedName>
        <fullName evidence="2">thioredoxin-dependent peroxiredoxin</fullName>
        <ecNumber evidence="2">1.11.1.24</ecNumber>
    </recommendedName>
    <alternativeName>
        <fullName evidence="8">Thioredoxin peroxidase</fullName>
    </alternativeName>
    <alternativeName>
        <fullName evidence="10">Thioredoxin-dependent peroxiredoxin Bcp</fullName>
    </alternativeName>
</protein>